<organism evidence="2 3">
    <name type="scientific">Amycolatopsis coloradensis</name>
    <dbReference type="NCBI Taxonomy" id="76021"/>
    <lineage>
        <taxon>Bacteria</taxon>
        <taxon>Bacillati</taxon>
        <taxon>Actinomycetota</taxon>
        <taxon>Actinomycetes</taxon>
        <taxon>Pseudonocardiales</taxon>
        <taxon>Pseudonocardiaceae</taxon>
        <taxon>Amycolatopsis</taxon>
    </lineage>
</organism>
<dbReference type="Proteomes" id="UP000187486">
    <property type="component" value="Unassembled WGS sequence"/>
</dbReference>
<dbReference type="AlphaFoldDB" id="A0A1R0KTN1"/>
<evidence type="ECO:0000313" key="2">
    <source>
        <dbReference type="EMBL" id="OLZ51405.1"/>
    </source>
</evidence>
<sequence length="219" mass="23519">MAEPTGTPETPERLPLFHDDPKLRRRRGCSGIAGVVIFAAAFGGIAGLIGGEIAGLVVAGVIALPLLYIMLYNLRRRVWLEGDTLIVRTWGLRRIGLTGAERIDLVISDVRGTRTVSLLVNAGKRRKVAKVDLAVYSGAGGRELGVLQLRKLANALLNNTEANGLVFSELLVAQLKSEARGDAAAERPLYRLASAAPSGKYIQRFTMEAVSRFVATLDG</sequence>
<comment type="caution">
    <text evidence="2">The sequence shown here is derived from an EMBL/GenBank/DDBJ whole genome shotgun (WGS) entry which is preliminary data.</text>
</comment>
<dbReference type="STRING" id="76021.BS329_16570"/>
<evidence type="ECO:0000313" key="3">
    <source>
        <dbReference type="Proteomes" id="UP000187486"/>
    </source>
</evidence>
<dbReference type="RefSeq" id="WP_076161704.1">
    <property type="nucleotide sequence ID" value="NZ_JBEZVB010000058.1"/>
</dbReference>
<keyword evidence="1" id="KW-0472">Membrane</keyword>
<feature type="transmembrane region" description="Helical" evidence="1">
    <location>
        <begin position="56"/>
        <end position="74"/>
    </location>
</feature>
<name>A0A1R0KTN1_9PSEU</name>
<reference evidence="2 3" key="1">
    <citation type="submission" date="2016-01" db="EMBL/GenBank/DDBJ databases">
        <title>Amycolatopsis coloradensis genome sequencing and assembly.</title>
        <authorList>
            <person name="Mayilraj S."/>
        </authorList>
    </citation>
    <scope>NUCLEOTIDE SEQUENCE [LARGE SCALE GENOMIC DNA]</scope>
    <source>
        <strain evidence="2 3">DSM 44225</strain>
    </source>
</reference>
<dbReference type="EMBL" id="MQUQ01000008">
    <property type="protein sequence ID" value="OLZ51405.1"/>
    <property type="molecule type" value="Genomic_DNA"/>
</dbReference>
<protein>
    <submittedName>
        <fullName evidence="2">Uncharacterized protein</fullName>
    </submittedName>
</protein>
<keyword evidence="1" id="KW-0812">Transmembrane</keyword>
<evidence type="ECO:0000256" key="1">
    <source>
        <dbReference type="SAM" id="Phobius"/>
    </source>
</evidence>
<feature type="transmembrane region" description="Helical" evidence="1">
    <location>
        <begin position="31"/>
        <end position="50"/>
    </location>
</feature>
<dbReference type="OrthoDB" id="4545264at2"/>
<keyword evidence="3" id="KW-1185">Reference proteome</keyword>
<gene>
    <name evidence="2" type="ORF">BS329_16570</name>
</gene>
<keyword evidence="1" id="KW-1133">Transmembrane helix</keyword>
<accession>A0A1R0KTN1</accession>
<proteinExistence type="predicted"/>